<evidence type="ECO:0000313" key="8">
    <source>
        <dbReference type="Proteomes" id="UP000268321"/>
    </source>
</evidence>
<name>A0A4V1J3H0_9ASCO</name>
<feature type="domain" description="PPIase cyclophilin-type" evidence="6">
    <location>
        <begin position="16"/>
        <end position="152"/>
    </location>
</feature>
<dbReference type="OrthoDB" id="442970at2759"/>
<accession>A0A4V1J3H0</accession>
<dbReference type="InterPro" id="IPR029000">
    <property type="entry name" value="Cyclophilin-like_dom_sf"/>
</dbReference>
<evidence type="ECO:0000259" key="6">
    <source>
        <dbReference type="PROSITE" id="PS50072"/>
    </source>
</evidence>
<dbReference type="GO" id="GO:0003755">
    <property type="term" value="F:peptidyl-prolyl cis-trans isomerase activity"/>
    <property type="evidence" value="ECO:0007669"/>
    <property type="project" value="UniProtKB-EC"/>
</dbReference>
<feature type="compositionally biased region" description="Basic and acidic residues" evidence="5">
    <location>
        <begin position="288"/>
        <end position="300"/>
    </location>
</feature>
<reference evidence="8" key="1">
    <citation type="journal article" date="2018" name="Nat. Microbiol.">
        <title>Leveraging single-cell genomics to expand the fungal tree of life.</title>
        <authorList>
            <person name="Ahrendt S.R."/>
            <person name="Quandt C.A."/>
            <person name="Ciobanu D."/>
            <person name="Clum A."/>
            <person name="Salamov A."/>
            <person name="Andreopoulos B."/>
            <person name="Cheng J.F."/>
            <person name="Woyke T."/>
            <person name="Pelin A."/>
            <person name="Henrissat B."/>
            <person name="Reynolds N.K."/>
            <person name="Benny G.L."/>
            <person name="Smith M.E."/>
            <person name="James T.Y."/>
            <person name="Grigoriev I.V."/>
        </authorList>
    </citation>
    <scope>NUCLEOTIDE SEQUENCE [LARGE SCALE GENOMIC DNA]</scope>
    <source>
        <strain evidence="8">Baker2002</strain>
    </source>
</reference>
<evidence type="ECO:0000313" key="7">
    <source>
        <dbReference type="EMBL" id="RKP32029.1"/>
    </source>
</evidence>
<keyword evidence="3" id="KW-0539">Nucleus</keyword>
<evidence type="ECO:0000256" key="1">
    <source>
        <dbReference type="ARBA" id="ARBA00000971"/>
    </source>
</evidence>
<comment type="catalytic activity">
    <reaction evidence="1">
        <text>[protein]-peptidylproline (omega=180) = [protein]-peptidylproline (omega=0)</text>
        <dbReference type="Rhea" id="RHEA:16237"/>
        <dbReference type="Rhea" id="RHEA-COMP:10747"/>
        <dbReference type="Rhea" id="RHEA-COMP:10748"/>
        <dbReference type="ChEBI" id="CHEBI:83833"/>
        <dbReference type="ChEBI" id="CHEBI:83834"/>
        <dbReference type="EC" id="5.2.1.8"/>
    </reaction>
</comment>
<evidence type="ECO:0000256" key="5">
    <source>
        <dbReference type="SAM" id="MobiDB-lite"/>
    </source>
</evidence>
<dbReference type="Gene3D" id="2.40.100.10">
    <property type="entry name" value="Cyclophilin-like"/>
    <property type="match status" value="1"/>
</dbReference>
<dbReference type="Proteomes" id="UP000268321">
    <property type="component" value="Unassembled WGS sequence"/>
</dbReference>
<dbReference type="SUPFAM" id="SSF50891">
    <property type="entry name" value="Cyclophilin-like"/>
    <property type="match status" value="1"/>
</dbReference>
<evidence type="ECO:0000256" key="4">
    <source>
        <dbReference type="ARBA" id="ARBA00038509"/>
    </source>
</evidence>
<dbReference type="PANTHER" id="PTHR45625">
    <property type="entry name" value="PEPTIDYL-PROLYL CIS-TRANS ISOMERASE-RELATED"/>
    <property type="match status" value="1"/>
</dbReference>
<feature type="region of interest" description="Disordered" evidence="5">
    <location>
        <begin position="210"/>
        <end position="330"/>
    </location>
</feature>
<sequence length="351" mass="38515">MKLQPSGKVTLVTTKGNIDIDLYPAQVPSLCRAFISNCVNKRFNGCSFDKVTSDVVQTQKQSLAALPKEFHSRLKFDGKGDVGLLNVGDSRQATADGFFITTRPCSEYNSQYVIIGKISGDSMFHVMRIADCDKKDDGESPLYPTTIADSLVSVPFFDDIVEDKALTSSETVDKPKAKKPKRAIKLDFGDDDEITDVAFVVKAAHVGKSGVDSSVPLAPPLQEKKSEGSEKRSGEGEKNSGEGDEKKSEESNATPLKSEEQSVSGTPKNASEHSRTGEVNEVDEQTQEVDRDVENDTLPEKDDESEKGDTDNHAASLRRPDPSIDPYDPKLDILEDTVPFETVQNHYFKCR</sequence>
<feature type="compositionally biased region" description="Basic and acidic residues" evidence="5">
    <location>
        <begin position="307"/>
        <end position="330"/>
    </location>
</feature>
<comment type="similarity">
    <text evidence="4">Belongs to the cyclophilin-type PPIase family. CWC27 subfamily.</text>
</comment>
<evidence type="ECO:0000256" key="2">
    <source>
        <dbReference type="ARBA" id="ARBA00004123"/>
    </source>
</evidence>
<protein>
    <submittedName>
        <fullName evidence="7">Cyclophilin-like protein</fullName>
    </submittedName>
</protein>
<feature type="compositionally biased region" description="Basic and acidic residues" evidence="5">
    <location>
        <begin position="222"/>
        <end position="250"/>
    </location>
</feature>
<comment type="subcellular location">
    <subcellularLocation>
        <location evidence="2">Nucleus</location>
    </subcellularLocation>
</comment>
<dbReference type="AlphaFoldDB" id="A0A4V1J3H0"/>
<proteinExistence type="inferred from homology"/>
<gene>
    <name evidence="7" type="ORF">METBISCDRAFT_21934</name>
</gene>
<keyword evidence="8" id="KW-1185">Reference proteome</keyword>
<evidence type="ECO:0000256" key="3">
    <source>
        <dbReference type="ARBA" id="ARBA00023242"/>
    </source>
</evidence>
<dbReference type="PROSITE" id="PS50072">
    <property type="entry name" value="CSA_PPIASE_2"/>
    <property type="match status" value="1"/>
</dbReference>
<dbReference type="GO" id="GO:0071013">
    <property type="term" value="C:catalytic step 2 spliceosome"/>
    <property type="evidence" value="ECO:0007669"/>
    <property type="project" value="TreeGrafter"/>
</dbReference>
<dbReference type="PANTHER" id="PTHR45625:SF6">
    <property type="entry name" value="SPLICEOSOME-ASSOCIATED PROTEIN CWC27 HOMOLOG"/>
    <property type="match status" value="1"/>
</dbReference>
<organism evidence="7 8">
    <name type="scientific">Metschnikowia bicuspidata</name>
    <dbReference type="NCBI Taxonomy" id="27322"/>
    <lineage>
        <taxon>Eukaryota</taxon>
        <taxon>Fungi</taxon>
        <taxon>Dikarya</taxon>
        <taxon>Ascomycota</taxon>
        <taxon>Saccharomycotina</taxon>
        <taxon>Pichiomycetes</taxon>
        <taxon>Metschnikowiaceae</taxon>
        <taxon>Metschnikowia</taxon>
    </lineage>
</organism>
<dbReference type="InterPro" id="IPR044666">
    <property type="entry name" value="Cyclophilin_A-like"/>
</dbReference>
<dbReference type="Pfam" id="PF00160">
    <property type="entry name" value="Pro_isomerase"/>
    <property type="match status" value="1"/>
</dbReference>
<dbReference type="InterPro" id="IPR002130">
    <property type="entry name" value="Cyclophilin-type_PPIase_dom"/>
</dbReference>
<dbReference type="EMBL" id="ML004435">
    <property type="protein sequence ID" value="RKP32029.1"/>
    <property type="molecule type" value="Genomic_DNA"/>
</dbReference>